<evidence type="ECO:0000313" key="2">
    <source>
        <dbReference type="Proteomes" id="UP000799291"/>
    </source>
</evidence>
<evidence type="ECO:0000313" key="1">
    <source>
        <dbReference type="EMBL" id="KAF2689382.1"/>
    </source>
</evidence>
<name>A0A6G1JFQ4_9PLEO</name>
<proteinExistence type="predicted"/>
<keyword evidence="2" id="KW-1185">Reference proteome</keyword>
<protein>
    <submittedName>
        <fullName evidence="1">Uncharacterized protein</fullName>
    </submittedName>
</protein>
<sequence>MGSHFPASSSSASDRLLRIDRLHYPYHTTLPCCYSIRWRGNPLASTSETRRGLYRGTPNRRGSVVRRAPRSGVHIPISLLLLQFVYRSPVAASPVATLAKHHQRCTLARAPFASLSFVRKRARGCATRSGACSFGDKTRL</sequence>
<dbReference type="EMBL" id="MU005572">
    <property type="protein sequence ID" value="KAF2689382.1"/>
    <property type="molecule type" value="Genomic_DNA"/>
</dbReference>
<accession>A0A6G1JFQ4</accession>
<reference evidence="1" key="1">
    <citation type="journal article" date="2020" name="Stud. Mycol.">
        <title>101 Dothideomycetes genomes: a test case for predicting lifestyles and emergence of pathogens.</title>
        <authorList>
            <person name="Haridas S."/>
            <person name="Albert R."/>
            <person name="Binder M."/>
            <person name="Bloem J."/>
            <person name="Labutti K."/>
            <person name="Salamov A."/>
            <person name="Andreopoulos B."/>
            <person name="Baker S."/>
            <person name="Barry K."/>
            <person name="Bills G."/>
            <person name="Bluhm B."/>
            <person name="Cannon C."/>
            <person name="Castanera R."/>
            <person name="Culley D."/>
            <person name="Daum C."/>
            <person name="Ezra D."/>
            <person name="Gonzalez J."/>
            <person name="Henrissat B."/>
            <person name="Kuo A."/>
            <person name="Liang C."/>
            <person name="Lipzen A."/>
            <person name="Lutzoni F."/>
            <person name="Magnuson J."/>
            <person name="Mondo S."/>
            <person name="Nolan M."/>
            <person name="Ohm R."/>
            <person name="Pangilinan J."/>
            <person name="Park H.-J."/>
            <person name="Ramirez L."/>
            <person name="Alfaro M."/>
            <person name="Sun H."/>
            <person name="Tritt A."/>
            <person name="Yoshinaga Y."/>
            <person name="Zwiers L.-H."/>
            <person name="Turgeon B."/>
            <person name="Goodwin S."/>
            <person name="Spatafora J."/>
            <person name="Crous P."/>
            <person name="Grigoriev I."/>
        </authorList>
    </citation>
    <scope>NUCLEOTIDE SEQUENCE</scope>
    <source>
        <strain evidence="1">CBS 122367</strain>
    </source>
</reference>
<dbReference type="AlphaFoldDB" id="A0A6G1JFQ4"/>
<organism evidence="1 2">
    <name type="scientific">Lentithecium fluviatile CBS 122367</name>
    <dbReference type="NCBI Taxonomy" id="1168545"/>
    <lineage>
        <taxon>Eukaryota</taxon>
        <taxon>Fungi</taxon>
        <taxon>Dikarya</taxon>
        <taxon>Ascomycota</taxon>
        <taxon>Pezizomycotina</taxon>
        <taxon>Dothideomycetes</taxon>
        <taxon>Pleosporomycetidae</taxon>
        <taxon>Pleosporales</taxon>
        <taxon>Massarineae</taxon>
        <taxon>Lentitheciaceae</taxon>
        <taxon>Lentithecium</taxon>
    </lineage>
</organism>
<gene>
    <name evidence="1" type="ORF">K458DRAFT_127202</name>
</gene>
<dbReference type="Proteomes" id="UP000799291">
    <property type="component" value="Unassembled WGS sequence"/>
</dbReference>